<keyword evidence="6" id="KW-0028">Amino-acid biosynthesis</keyword>
<dbReference type="InterPro" id="IPR001962">
    <property type="entry name" value="Asn_synthase"/>
</dbReference>
<dbReference type="InterPro" id="IPR006426">
    <property type="entry name" value="Asn_synth_AEB"/>
</dbReference>
<keyword evidence="6" id="KW-0061">Asparagine biosynthesis</keyword>
<evidence type="ECO:0000259" key="9">
    <source>
        <dbReference type="PROSITE" id="PS51278"/>
    </source>
</evidence>
<sequence>MLGAIYLSQEINPHNVMVNQETKVEQEGQHFFLRSKKDFDLYPTEIRIQLGGCEYFILLNGRIDDREHLFQKLSLDANKSVSDTYLIGMLYQKFDLEFVNFLDGDFAFSIWDKQKNRLILAKDPIGIKNLFYSVDSGSVIWSSAIRNILHIVPNQKVNSAYIKSFLLDHPIANESTAYENIYRLESGEFLVCENGHIKKDYYYQFKIPSITYRKEEDYFQHFNQLFERSVHNRLRTPDNRVSIPLSGGVDSSSIIAMAENINKKDNWKYNIATYSIVFDEKEADERKYIKSMLEKYNLKSTVVYGDEDWNFKIDFNVLKELDEPYPLFNRALASKTLSAAKRDNISVVLTGHGGDHILHADLNYLGELLKKGKIINYIKDLKQWKNKYPLHQILKQNTLDPIFRKTRLEYPSWLKKERFADMDLSTILTKRFEELKWDSKTITAYFNTIIRQTGHEWFDQYLSNPIGVERRYPFLDVKLMEFLAAVPPTLKIRPANNKYIIRESLKAYLPIEIYGRTTKGNHSFLITKGFKEEWNRITEYYDFKILTELGFVNGEEIKEYCERWYMGYRYDLYNASGIMRALALEIWLSDKQDII</sequence>
<dbReference type="AlphaFoldDB" id="W7KMK8"/>
<evidence type="ECO:0000313" key="10">
    <source>
        <dbReference type="EMBL" id="EWG08615.1"/>
    </source>
</evidence>
<comment type="catalytic activity">
    <reaction evidence="7">
        <text>L-aspartate + L-glutamine + ATP + H2O = L-asparagine + L-glutamate + AMP + diphosphate + H(+)</text>
        <dbReference type="Rhea" id="RHEA:12228"/>
        <dbReference type="ChEBI" id="CHEBI:15377"/>
        <dbReference type="ChEBI" id="CHEBI:15378"/>
        <dbReference type="ChEBI" id="CHEBI:29985"/>
        <dbReference type="ChEBI" id="CHEBI:29991"/>
        <dbReference type="ChEBI" id="CHEBI:30616"/>
        <dbReference type="ChEBI" id="CHEBI:33019"/>
        <dbReference type="ChEBI" id="CHEBI:58048"/>
        <dbReference type="ChEBI" id="CHEBI:58359"/>
        <dbReference type="ChEBI" id="CHEBI:456215"/>
        <dbReference type="EC" id="6.3.5.4"/>
    </reaction>
</comment>
<evidence type="ECO:0000256" key="7">
    <source>
        <dbReference type="ARBA" id="ARBA00048741"/>
    </source>
</evidence>
<evidence type="ECO:0000256" key="6">
    <source>
        <dbReference type="ARBA" id="ARBA00022888"/>
    </source>
</evidence>
<dbReference type="InterPro" id="IPR029055">
    <property type="entry name" value="Ntn_hydrolases_N"/>
</dbReference>
<evidence type="ECO:0000256" key="4">
    <source>
        <dbReference type="ARBA" id="ARBA00022741"/>
    </source>
</evidence>
<evidence type="ECO:0000256" key="2">
    <source>
        <dbReference type="ARBA" id="ARBA00005752"/>
    </source>
</evidence>
<dbReference type="PIRSF" id="PIRSF001589">
    <property type="entry name" value="Asn_synthetase_glu-h"/>
    <property type="match status" value="1"/>
</dbReference>
<gene>
    <name evidence="10" type="ORF">PBF_23238</name>
</gene>
<dbReference type="RefSeq" id="WP_035333146.1">
    <property type="nucleotide sequence ID" value="NZ_APVL01000034.1"/>
</dbReference>
<organism evidence="10 11">
    <name type="scientific">Cytobacillus firmus DS1</name>
    <dbReference type="NCBI Taxonomy" id="1307436"/>
    <lineage>
        <taxon>Bacteria</taxon>
        <taxon>Bacillati</taxon>
        <taxon>Bacillota</taxon>
        <taxon>Bacilli</taxon>
        <taxon>Bacillales</taxon>
        <taxon>Bacillaceae</taxon>
        <taxon>Cytobacillus</taxon>
    </lineage>
</organism>
<dbReference type="SUPFAM" id="SSF56235">
    <property type="entry name" value="N-terminal nucleophile aminohydrolases (Ntn hydrolases)"/>
    <property type="match status" value="1"/>
</dbReference>
<evidence type="ECO:0000256" key="1">
    <source>
        <dbReference type="ARBA" id="ARBA00005187"/>
    </source>
</evidence>
<dbReference type="PANTHER" id="PTHR43284:SF1">
    <property type="entry name" value="ASPARAGINE SYNTHETASE"/>
    <property type="match status" value="1"/>
</dbReference>
<feature type="binding site" evidence="8">
    <location>
        <position position="276"/>
    </location>
    <ligand>
        <name>ATP</name>
        <dbReference type="ChEBI" id="CHEBI:30616"/>
    </ligand>
</feature>
<dbReference type="InterPro" id="IPR014729">
    <property type="entry name" value="Rossmann-like_a/b/a_fold"/>
</dbReference>
<comment type="similarity">
    <text evidence="2">Belongs to the asparagine synthetase family.</text>
</comment>
<feature type="binding site" evidence="8">
    <location>
        <position position="83"/>
    </location>
    <ligand>
        <name>L-glutamine</name>
        <dbReference type="ChEBI" id="CHEBI:58359"/>
    </ligand>
</feature>
<reference evidence="11" key="1">
    <citation type="submission" date="2013-03" db="EMBL/GenBank/DDBJ databases">
        <title>Draft genome sequence of Bacillus firmus DS1.</title>
        <authorList>
            <person name="Peng D."/>
            <person name="Zhu L."/>
            <person name="Sun M."/>
        </authorList>
    </citation>
    <scope>NUCLEOTIDE SEQUENCE [LARGE SCALE GENOMIC DNA]</scope>
    <source>
        <strain evidence="11">DS1</strain>
    </source>
</reference>
<dbReference type="Gene3D" id="3.60.20.10">
    <property type="entry name" value="Glutamine Phosphoribosylpyrophosphate, subunit 1, domain 1"/>
    <property type="match status" value="1"/>
</dbReference>
<comment type="pathway">
    <text evidence="1">Amino-acid biosynthesis; L-asparagine biosynthesis; L-asparagine from L-aspartate (L-Gln route): step 1/1.</text>
</comment>
<dbReference type="PATRIC" id="fig|1307436.3.peg.4952"/>
<dbReference type="eggNOG" id="COG0367">
    <property type="taxonomic scope" value="Bacteria"/>
</dbReference>
<keyword evidence="4 8" id="KW-0547">Nucleotide-binding</keyword>
<dbReference type="CDD" id="cd01991">
    <property type="entry name" value="Asn_synthase_B_C"/>
    <property type="match status" value="1"/>
</dbReference>
<dbReference type="PANTHER" id="PTHR43284">
    <property type="entry name" value="ASPARAGINE SYNTHETASE (GLUTAMINE-HYDROLYZING)"/>
    <property type="match status" value="1"/>
</dbReference>
<dbReference type="InterPro" id="IPR051786">
    <property type="entry name" value="ASN_synthetase/amidase"/>
</dbReference>
<dbReference type="SUPFAM" id="SSF52402">
    <property type="entry name" value="Adenine nucleotide alpha hydrolases-like"/>
    <property type="match status" value="1"/>
</dbReference>
<dbReference type="GO" id="GO:0004066">
    <property type="term" value="F:asparagine synthase (glutamine-hydrolyzing) activity"/>
    <property type="evidence" value="ECO:0007669"/>
    <property type="project" value="UniProtKB-EC"/>
</dbReference>
<dbReference type="GO" id="GO:0006529">
    <property type="term" value="P:asparagine biosynthetic process"/>
    <property type="evidence" value="ECO:0007669"/>
    <property type="project" value="UniProtKB-KW"/>
</dbReference>
<comment type="caution">
    <text evidence="10">The sequence shown here is derived from an EMBL/GenBank/DDBJ whole genome shotgun (WGS) entry which is preliminary data.</text>
</comment>
<protein>
    <recommendedName>
        <fullName evidence="3">asparagine synthase (glutamine-hydrolyzing)</fullName>
        <ecNumber evidence="3">6.3.5.4</ecNumber>
    </recommendedName>
</protein>
<evidence type="ECO:0000313" key="11">
    <source>
        <dbReference type="Proteomes" id="UP000019270"/>
    </source>
</evidence>
<reference evidence="10 11" key="2">
    <citation type="journal article" date="2016" name="Sci. Rep.">
        <title>A novel serine protease, Sep1, from Bacillus firmus DS-1 has nematicidal activity and degrades multiple intestinal-associated nematode proteins.</title>
        <authorList>
            <person name="Geng C."/>
            <person name="Nie X."/>
            <person name="Tang Z."/>
            <person name="Zhang Y."/>
            <person name="Lin J."/>
            <person name="Sun M."/>
            <person name="Peng D."/>
        </authorList>
    </citation>
    <scope>NUCLEOTIDE SEQUENCE [LARGE SCALE GENOMIC DNA]</scope>
    <source>
        <strain evidence="10 11">DS1</strain>
    </source>
</reference>
<accession>W7KMK8</accession>
<dbReference type="Proteomes" id="UP000019270">
    <property type="component" value="Unassembled WGS sequence"/>
</dbReference>
<dbReference type="OrthoDB" id="9763290at2"/>
<dbReference type="InterPro" id="IPR017932">
    <property type="entry name" value="GATase_2_dom"/>
</dbReference>
<feature type="domain" description="Glutamine amidotransferase type-2" evidence="9">
    <location>
        <begin position="1"/>
        <end position="195"/>
    </location>
</feature>
<dbReference type="Gene3D" id="3.40.50.620">
    <property type="entry name" value="HUPs"/>
    <property type="match status" value="1"/>
</dbReference>
<evidence type="ECO:0000256" key="5">
    <source>
        <dbReference type="ARBA" id="ARBA00022840"/>
    </source>
</evidence>
<dbReference type="PROSITE" id="PS51278">
    <property type="entry name" value="GATASE_TYPE_2"/>
    <property type="match status" value="1"/>
</dbReference>
<dbReference type="Pfam" id="PF13537">
    <property type="entry name" value="GATase_7"/>
    <property type="match status" value="1"/>
</dbReference>
<evidence type="ECO:0000256" key="8">
    <source>
        <dbReference type="PIRSR" id="PIRSR001589-2"/>
    </source>
</evidence>
<name>W7KMK8_CYTFI</name>
<dbReference type="EMBL" id="APVL01000034">
    <property type="protein sequence ID" value="EWG08615.1"/>
    <property type="molecule type" value="Genomic_DNA"/>
</dbReference>
<dbReference type="EC" id="6.3.5.4" evidence="3"/>
<keyword evidence="5 8" id="KW-0067">ATP-binding</keyword>
<dbReference type="GO" id="GO:0005524">
    <property type="term" value="F:ATP binding"/>
    <property type="evidence" value="ECO:0007669"/>
    <property type="project" value="UniProtKB-KW"/>
</dbReference>
<proteinExistence type="inferred from homology"/>
<dbReference type="Pfam" id="PF00733">
    <property type="entry name" value="Asn_synthase"/>
    <property type="match status" value="1"/>
</dbReference>
<evidence type="ECO:0000256" key="3">
    <source>
        <dbReference type="ARBA" id="ARBA00012737"/>
    </source>
</evidence>